<dbReference type="GO" id="GO:0016020">
    <property type="term" value="C:membrane"/>
    <property type="evidence" value="ECO:0007669"/>
    <property type="project" value="UniProtKB-SubCell"/>
</dbReference>
<evidence type="ECO:0000256" key="7">
    <source>
        <dbReference type="ARBA" id="ARBA00023136"/>
    </source>
</evidence>
<dbReference type="PANTHER" id="PTHR41394:SF8">
    <property type="entry name" value="MAGNESIUM TRANSPORTER MGTE"/>
    <property type="match status" value="1"/>
</dbReference>
<keyword evidence="5" id="KW-0460">Magnesium</keyword>
<dbReference type="InterPro" id="IPR036739">
    <property type="entry name" value="SLC41_membr_dom_sf"/>
</dbReference>
<name>A0A956M311_UNCEI</name>
<dbReference type="InterPro" id="IPR006667">
    <property type="entry name" value="SLC41_membr_dom"/>
</dbReference>
<keyword evidence="4 8" id="KW-0812">Transmembrane</keyword>
<feature type="transmembrane region" description="Helical" evidence="8">
    <location>
        <begin position="118"/>
        <end position="139"/>
    </location>
</feature>
<dbReference type="SUPFAM" id="SSF161093">
    <property type="entry name" value="MgtE membrane domain-like"/>
    <property type="match status" value="1"/>
</dbReference>
<evidence type="ECO:0000256" key="1">
    <source>
        <dbReference type="ARBA" id="ARBA00004141"/>
    </source>
</evidence>
<feature type="transmembrane region" description="Helical" evidence="8">
    <location>
        <begin position="145"/>
        <end position="171"/>
    </location>
</feature>
<protein>
    <submittedName>
        <fullName evidence="10">Magnesium transporter</fullName>
    </submittedName>
</protein>
<comment type="caution">
    <text evidence="10">The sequence shown here is derived from an EMBL/GenBank/DDBJ whole genome shotgun (WGS) entry which is preliminary data.</text>
</comment>
<dbReference type="PANTHER" id="PTHR41394">
    <property type="entry name" value="MAGNESIUM TRANSPORTER MGTE"/>
    <property type="match status" value="1"/>
</dbReference>
<feature type="transmembrane region" description="Helical" evidence="8">
    <location>
        <begin position="45"/>
        <end position="62"/>
    </location>
</feature>
<dbReference type="Gene3D" id="1.10.357.20">
    <property type="entry name" value="SLC41 divalent cation transporters, integral membrane domain"/>
    <property type="match status" value="1"/>
</dbReference>
<accession>A0A956M311</accession>
<dbReference type="EMBL" id="JAGQHR010000620">
    <property type="protein sequence ID" value="MCA9729247.1"/>
    <property type="molecule type" value="Genomic_DNA"/>
</dbReference>
<dbReference type="GO" id="GO:0008324">
    <property type="term" value="F:monoatomic cation transmembrane transporter activity"/>
    <property type="evidence" value="ECO:0007669"/>
    <property type="project" value="InterPro"/>
</dbReference>
<keyword evidence="3" id="KW-0813">Transport</keyword>
<comment type="similarity">
    <text evidence="2">Belongs to the SLC41A transporter family.</text>
</comment>
<feature type="domain" description="SLC41A/MgtE integral membrane" evidence="9">
    <location>
        <begin position="78"/>
        <end position="200"/>
    </location>
</feature>
<dbReference type="Pfam" id="PF01769">
    <property type="entry name" value="MgtE"/>
    <property type="match status" value="1"/>
</dbReference>
<gene>
    <name evidence="10" type="ORF">KC729_16285</name>
</gene>
<dbReference type="AlphaFoldDB" id="A0A956M311"/>
<feature type="non-terminal residue" evidence="10">
    <location>
        <position position="1"/>
    </location>
</feature>
<evidence type="ECO:0000256" key="8">
    <source>
        <dbReference type="SAM" id="Phobius"/>
    </source>
</evidence>
<feature type="transmembrane region" description="Helical" evidence="8">
    <location>
        <begin position="183"/>
        <end position="206"/>
    </location>
</feature>
<evidence type="ECO:0000256" key="2">
    <source>
        <dbReference type="ARBA" id="ARBA00009749"/>
    </source>
</evidence>
<evidence type="ECO:0000313" key="10">
    <source>
        <dbReference type="EMBL" id="MCA9729247.1"/>
    </source>
</evidence>
<sequence>VTVDDVVDVLIEESTEDVQLLGGVQPLENPYLETSFWTLTHKRGLWLLVLFVVSMLTGNILQHSQDVLAKTLSLVLFVPLITSTGGNTGSQSASLLIRALAVEEIRASHVLRVAVREILMGLALGTFLGILGYGRALLWHAGPHVALVVSLTLVGVCVFGSLLGAMLPLLLKRMRVDPAIASSPFVASIVDVSGILLYMTVAHAVIR</sequence>
<evidence type="ECO:0000256" key="5">
    <source>
        <dbReference type="ARBA" id="ARBA00022842"/>
    </source>
</evidence>
<evidence type="ECO:0000259" key="9">
    <source>
        <dbReference type="Pfam" id="PF01769"/>
    </source>
</evidence>
<keyword evidence="7 8" id="KW-0472">Membrane</keyword>
<keyword evidence="6 8" id="KW-1133">Transmembrane helix</keyword>
<evidence type="ECO:0000256" key="6">
    <source>
        <dbReference type="ARBA" id="ARBA00022989"/>
    </source>
</evidence>
<reference evidence="10" key="2">
    <citation type="journal article" date="2021" name="Microbiome">
        <title>Successional dynamics and alternative stable states in a saline activated sludge microbial community over 9 years.</title>
        <authorList>
            <person name="Wang Y."/>
            <person name="Ye J."/>
            <person name="Ju F."/>
            <person name="Liu L."/>
            <person name="Boyd J.A."/>
            <person name="Deng Y."/>
            <person name="Parks D.H."/>
            <person name="Jiang X."/>
            <person name="Yin X."/>
            <person name="Woodcroft B.J."/>
            <person name="Tyson G.W."/>
            <person name="Hugenholtz P."/>
            <person name="Polz M.F."/>
            <person name="Zhang T."/>
        </authorList>
    </citation>
    <scope>NUCLEOTIDE SEQUENCE</scope>
    <source>
        <strain evidence="10">HKST-UBA01</strain>
    </source>
</reference>
<evidence type="ECO:0000313" key="11">
    <source>
        <dbReference type="Proteomes" id="UP000697710"/>
    </source>
</evidence>
<evidence type="ECO:0000256" key="4">
    <source>
        <dbReference type="ARBA" id="ARBA00022692"/>
    </source>
</evidence>
<comment type="subcellular location">
    <subcellularLocation>
        <location evidence="1">Membrane</location>
        <topology evidence="1">Multi-pass membrane protein</topology>
    </subcellularLocation>
</comment>
<organism evidence="10 11">
    <name type="scientific">Eiseniibacteriota bacterium</name>
    <dbReference type="NCBI Taxonomy" id="2212470"/>
    <lineage>
        <taxon>Bacteria</taxon>
        <taxon>Candidatus Eiseniibacteriota</taxon>
    </lineage>
</organism>
<evidence type="ECO:0000256" key="3">
    <source>
        <dbReference type="ARBA" id="ARBA00022448"/>
    </source>
</evidence>
<dbReference type="Proteomes" id="UP000697710">
    <property type="component" value="Unassembled WGS sequence"/>
</dbReference>
<proteinExistence type="inferred from homology"/>
<reference evidence="10" key="1">
    <citation type="submission" date="2020-04" db="EMBL/GenBank/DDBJ databases">
        <authorList>
            <person name="Zhang T."/>
        </authorList>
    </citation>
    <scope>NUCLEOTIDE SEQUENCE</scope>
    <source>
        <strain evidence="10">HKST-UBA01</strain>
    </source>
</reference>